<feature type="region of interest" description="Disordered" evidence="1">
    <location>
        <begin position="1523"/>
        <end position="1577"/>
    </location>
</feature>
<feature type="compositionally biased region" description="Basic and acidic residues" evidence="1">
    <location>
        <begin position="559"/>
        <end position="569"/>
    </location>
</feature>
<feature type="region of interest" description="Disordered" evidence="1">
    <location>
        <begin position="1787"/>
        <end position="1822"/>
    </location>
</feature>
<feature type="compositionally biased region" description="Basic and acidic residues" evidence="1">
    <location>
        <begin position="2772"/>
        <end position="2784"/>
    </location>
</feature>
<feature type="compositionally biased region" description="Polar residues" evidence="1">
    <location>
        <begin position="3093"/>
        <end position="3104"/>
    </location>
</feature>
<dbReference type="OrthoDB" id="5151921at2759"/>
<name>A0A6A5SZD6_9PLEO</name>
<keyword evidence="3" id="KW-1185">Reference proteome</keyword>
<feature type="region of interest" description="Disordered" evidence="1">
    <location>
        <begin position="1371"/>
        <end position="1415"/>
    </location>
</feature>
<feature type="compositionally biased region" description="Polar residues" evidence="1">
    <location>
        <begin position="300"/>
        <end position="328"/>
    </location>
</feature>
<feature type="compositionally biased region" description="Basic and acidic residues" evidence="1">
    <location>
        <begin position="161"/>
        <end position="171"/>
    </location>
</feature>
<feature type="compositionally biased region" description="Polar residues" evidence="1">
    <location>
        <begin position="1237"/>
        <end position="1250"/>
    </location>
</feature>
<feature type="compositionally biased region" description="Polar residues" evidence="1">
    <location>
        <begin position="858"/>
        <end position="868"/>
    </location>
</feature>
<feature type="compositionally biased region" description="Polar residues" evidence="1">
    <location>
        <begin position="921"/>
        <end position="934"/>
    </location>
</feature>
<feature type="region of interest" description="Disordered" evidence="1">
    <location>
        <begin position="1925"/>
        <end position="1944"/>
    </location>
</feature>
<feature type="compositionally biased region" description="Polar residues" evidence="1">
    <location>
        <begin position="448"/>
        <end position="459"/>
    </location>
</feature>
<feature type="region of interest" description="Disordered" evidence="1">
    <location>
        <begin position="3086"/>
        <end position="3205"/>
    </location>
</feature>
<sequence>MSGPFRFNQEEARSPLDRTASPFSAGQPVSFKTNVNRAKTKKWVQAKKNAYDGDDWGEYDEYDEYGVNPESQQPEPQAAHRYYAQRTEQPSRSFTDPSQQAPLSKARRNSFEHGEEQRAFSSSIPHPQQGYGQQQHYGEPQRGYGQQHEEPQRQASGAESDQGHDPQDRRNYSPSAMPPPLQTRISQVPADFTPLLNTQFPPRKSSIGQGESPMTTSPRPRTGSQSDKPLPFIRPAEIYKRHQEEQQQQRASLDSSRPSLDSLSSRPQDEVTEAGKSLQPMETVAERKSEYLPDFDAAARQNSKQPLQTNIAEFNTSSCPSGPQSQAPGSHAPVVSRPSDQGFRSVVDQAFTRTDDQRSVPPTPISNDSNSDLLRSNTDSTSGISPIMSRVPSLATSALRNRNQTGGEGSTPAIIEEPSETTTQFSQPTLTKISEPLHRVPRKPSPAHSRNISNSSTPHSGLATPTRGDSPARSPALAPQRNMPEPKSALFTTDTNDSTEAMEGGLEGTSSAYATREADLATAMKSGPAGAAPELSEAERQSQDAFLESHHAQSPIEDAFPRDRSESPSKGRVQALAGKFGEVSQPRRGSTQSNLSRNSVQSWERSHDNSRAASPTKGSPSKPSSPVKEFRPHLPGQWESYATTAITPSEQDKRLSTTNNNSTPLDKVDLTPKPAKQLVTEGLSPDTDPPDPIAALKNAGAAIVQSFRTTVGLDDGSSEPQQTPRGRVNHGDINLPRPLQLDRTVSAISSAPPTPPAKDTPQSEFPPPPPLKERASQPFKPQPKRPSLDPQLSTDPSAEDHESDRLRKEIVASLGPIGTSASPNTVYNPTSLQPVSPNENRASSILPSEYDTYWADQDVSSRSSQDTGRNVPAPSSAAPSSFPTQTDEPQKPAIMNRFSWEASNPQLQPSDGHAQALVNRQPKTSQEDTTSSPTIELAAEEKRQQWSEGLTDSYFGPGHTFTITKPESIADSNLEERPSTPPLDPRRSLVSSTREHTRSPGLHVVNTETDPEAVDLPPRFSAEHQQAPAPSQEDIMTKQRQEDSAAPPPVPVAPSELPKTPTTQEFAPKSPATDKPLGAREIATINSTSERIATYNRTRDQWATADHGLGDWLASSLQANPELVTQTFSAQIPHTGSARHRHTGSLARFGKLGGSSTHDQSPDLHSSAGGQVPASATSPTTATPSGSGFGGRIANQQMQLKGKDLLHTANILSGKGVSSAKGLLAKGKSRFGRDKAFSQTRTDSAPSSRQTSEEPEIMTRRSRVSAGFNATSEKHTPEKHLTRASTEKQRPFEEKKKRRFSFSSQFRRASRSRSRPSSIALPSNAPSVFSNTPKNTLPRELHHYLMGERRPNSFHAPDSWTEVPPTALTDYFSTTPPRRDASQSRLGILPSPAKSVFSSQDKNVEQDVPPVPPIPDEVAVEHYRRRSSQDSTSHRMLQSVIRHSTPPVMASRHALTPVMTREVKRLHESPFLDSDTEAGADETNYYRRVSLGAADGSPTVDLTNAEPEKLRHNEFQFGFASQAPRQNDHDDDDQPPPQLNHDPLPKGTQSYQTSPFIPSAAMDMSDDDDDDEKPLPVNDISSLLAQHAERKVGDVIPLLLPVHSSLVGVPVNDDDGLQTAKQNERSHQAEVVSIGDTSFVLIRRETDDMTTTRQLNENALSGPQAQTFGRSSAIRLLSDVNSDGSGHISDFLYERANEYDIANGHDAHSGCSLTVDDLTQGQFVSTNRVEETQKRPAFETVLMGPGDISLVSTELHNAEDEDATPKVEKSDLGRAFSPVGYAKNDLRLSQVGRQGTQSLREGSKANADTFSTDKNASNLHDPSSKAIGEIAFTSQSEATRDASLNPDWPPRGANADMDNQTRRVSASPFQVVHAVEGYAASNSSLASWNHDIVAAESHADASEPDEMKDEGDLVTPVAQVPRITENGPQADKAGELDDDNSHHAVRNGYFRGYANLSDPRYQSQQLQASRSDMTVPERSRSILSQISAMVSEEGTPISPASSNAGRSTPSTIRRMHLDSSARTALNSAQIPEEATTTWDDRTPTDKDGDFDLYADHNGIVKDVMDESGQPLRVADVQPDPAQHSQAISSTASNIGTAPGLRDEERPRYSTERPMSFISGPADQDGKPQDQINQFAPLNDMQILAIPEQHRQQTHPLPAGTVGYSNPPTHLAQPRNQVEARHRSLPAPAPSPPKNISQAVESISSGTIATNAPGTSSASQPIELTPLSKPAERPITNGQVQDSPIPGHGLGDPHTYRTSGQSIPRGPPVQSQMVVPDHDTQAQGQGPSNQYEFHQQLMQLQAKYPRLQGVEHQAPNDSSQLLDQQAPALQKEQPSKPRLSSVFKAFGGKSQPTSQQQPRTDPASTVMRSNLNSLPAYPNANHSPSSHSVVSSAHSRKTSAGRPSDQIDSFVHPNRPPHFSQVGQDYTRPHPTDPRIDLKKPIISAPTYGIPPQQPSPIPSGQSQPSRASASGVPESGKKKRFSSLGALFGRSGPAADGLATKSKLSKEEKKAQKAHRMSATAPAKPLAFQWPPQQQEFKSKQPSLAYDPPGQLPPHTAQAVPPMGLEYKSPQTILPTQPQGAQGMHLQRLSLPYQQLQQGLPTQQPLSDIRSEPGSAFLRTKQLAEEPQPRQNSLQSPHSVASTIHAGTQSSSASFDYVSSHLRQTAWDPLLGGYYEPDTKHPMANQGAYVGSLAAPQQVEQDRQQGLLREQGAYGTSQAGRFQAQPRRQQSGIEAGLHRDHQFERQQAEQQRSQLPSQQLAYQAMLAQRQQIQREQEQLGHGRGEASSNEGMQAQQQRQQQQQQQHPNNAQPLLNHRSVLGPSPNHASQEIAPFPQRHVSSPMAEPTYEAPPIPAAYGHVSGAFVSPLDRPHQPLFPPQHDSAARPSPSQFGRQYSDPHMPSISPQISAQSQAPPNNRTHSDASTVSVVSPISNSPDIPASSPPPGGQRFQRPRMSSISEVHQQERQWHLNFPEGATEQEIVRARQRQYMQEHFTAQQQLQVERATRSPSPRTSADVQTSTEQSGSLPQDQMQGGGFKELLPRNSPQPYLMSQPAQSSREELPLVPVNLDPVQPTSIHTGQILQPAAYPLPTSPDSASIASSANPMADALPPPPPPKIPHSPMWPAFSNTQPLAVGRPNANDVQRLDVPPPHGHEYVLQPGNEPQYEESESDEPPPSYDGPGVPNNGLDKSRPEAPRPPNITTNANADFHCRQRQLSIGILQQPQPASMAASPQRSSADMGAESLRRQLLQQEDLVRMERIQRTQEQRAVSERERKDRAAARARAQDLERSASGGGQVGSLRSVGGSHNGGAPGWEIRGSSSRPVFELPAVEDEEPTMKATSYPGQEWVPPMWDGD</sequence>
<organism evidence="2 3">
    <name type="scientific">Clathrospora elynae</name>
    <dbReference type="NCBI Taxonomy" id="706981"/>
    <lineage>
        <taxon>Eukaryota</taxon>
        <taxon>Fungi</taxon>
        <taxon>Dikarya</taxon>
        <taxon>Ascomycota</taxon>
        <taxon>Pezizomycotina</taxon>
        <taxon>Dothideomycetes</taxon>
        <taxon>Pleosporomycetidae</taxon>
        <taxon>Pleosporales</taxon>
        <taxon>Diademaceae</taxon>
        <taxon>Clathrospora</taxon>
    </lineage>
</organism>
<feature type="compositionally biased region" description="Pro residues" evidence="1">
    <location>
        <begin position="3110"/>
        <end position="3119"/>
    </location>
</feature>
<feature type="region of interest" description="Disordered" evidence="1">
    <location>
        <begin position="2997"/>
        <end position="3058"/>
    </location>
</feature>
<feature type="region of interest" description="Disordered" evidence="1">
    <location>
        <begin position="1"/>
        <end position="694"/>
    </location>
</feature>
<accession>A0A6A5SZD6</accession>
<feature type="compositionally biased region" description="Polar residues" evidence="1">
    <location>
        <begin position="1320"/>
        <end position="1335"/>
    </location>
</feature>
<feature type="compositionally biased region" description="Polar residues" evidence="1">
    <location>
        <begin position="2569"/>
        <end position="2580"/>
    </location>
</feature>
<feature type="region of interest" description="Disordered" evidence="1">
    <location>
        <begin position="3223"/>
        <end position="3244"/>
    </location>
</feature>
<feature type="compositionally biased region" description="Polar residues" evidence="1">
    <location>
        <begin position="86"/>
        <end position="102"/>
    </location>
</feature>
<feature type="compositionally biased region" description="Polar residues" evidence="1">
    <location>
        <begin position="2997"/>
        <end position="3032"/>
    </location>
</feature>
<feature type="compositionally biased region" description="Basic and acidic residues" evidence="1">
    <location>
        <begin position="1272"/>
        <end position="1295"/>
    </location>
</feature>
<evidence type="ECO:0000256" key="1">
    <source>
        <dbReference type="SAM" id="MobiDB-lite"/>
    </source>
</evidence>
<feature type="compositionally biased region" description="Basic and acidic residues" evidence="1">
    <location>
        <begin position="2100"/>
        <end position="2110"/>
    </location>
</feature>
<feature type="region of interest" description="Disordered" evidence="1">
    <location>
        <begin position="2771"/>
        <end position="2830"/>
    </location>
</feature>
<feature type="compositionally biased region" description="Polar residues" evidence="1">
    <location>
        <begin position="587"/>
        <end position="603"/>
    </location>
</feature>
<feature type="compositionally biased region" description="Polar residues" evidence="1">
    <location>
        <begin position="2082"/>
        <end position="2095"/>
    </location>
</feature>
<feature type="compositionally biased region" description="Polar residues" evidence="1">
    <location>
        <begin position="2916"/>
        <end position="2936"/>
    </location>
</feature>
<feature type="compositionally biased region" description="Basic and acidic residues" evidence="1">
    <location>
        <begin position="237"/>
        <end position="247"/>
    </location>
</feature>
<feature type="compositionally biased region" description="Polar residues" evidence="1">
    <location>
        <begin position="2629"/>
        <end position="2647"/>
    </location>
</feature>
<feature type="region of interest" description="Disordered" evidence="1">
    <location>
        <begin position="2864"/>
        <end position="2965"/>
    </location>
</feature>
<feature type="compositionally biased region" description="Low complexity" evidence="1">
    <location>
        <begin position="2589"/>
        <end position="2606"/>
    </location>
</feature>
<feature type="region of interest" description="Disordered" evidence="1">
    <location>
        <begin position="2077"/>
        <end position="2131"/>
    </location>
</feature>
<evidence type="ECO:0000313" key="2">
    <source>
        <dbReference type="EMBL" id="KAF1945084.1"/>
    </source>
</evidence>
<feature type="region of interest" description="Disordered" evidence="1">
    <location>
        <begin position="710"/>
        <end position="1079"/>
    </location>
</feature>
<feature type="compositionally biased region" description="Basic and acidic residues" evidence="1">
    <location>
        <begin position="2426"/>
        <end position="2439"/>
    </location>
</feature>
<feature type="compositionally biased region" description="Low complexity" evidence="1">
    <location>
        <begin position="125"/>
        <end position="141"/>
    </location>
</feature>
<feature type="compositionally biased region" description="Low complexity" evidence="1">
    <location>
        <begin position="1173"/>
        <end position="1186"/>
    </location>
</feature>
<dbReference type="EMBL" id="ML976012">
    <property type="protein sequence ID" value="KAF1945084.1"/>
    <property type="molecule type" value="Genomic_DNA"/>
</dbReference>
<feature type="compositionally biased region" description="Low complexity" evidence="1">
    <location>
        <begin position="614"/>
        <end position="627"/>
    </location>
</feature>
<feature type="compositionally biased region" description="Basic and acidic residues" evidence="1">
    <location>
        <begin position="1932"/>
        <end position="1942"/>
    </location>
</feature>
<feature type="compositionally biased region" description="Polar residues" evidence="1">
    <location>
        <begin position="819"/>
        <end position="846"/>
    </location>
</feature>
<feature type="region of interest" description="Disordered" evidence="1">
    <location>
        <begin position="2153"/>
        <end position="2196"/>
    </location>
</feature>
<feature type="compositionally biased region" description="Acidic residues" evidence="1">
    <location>
        <begin position="52"/>
        <end position="64"/>
    </location>
</feature>
<reference evidence="2" key="1">
    <citation type="journal article" date="2020" name="Stud. Mycol.">
        <title>101 Dothideomycetes genomes: a test case for predicting lifestyles and emergence of pathogens.</title>
        <authorList>
            <person name="Haridas S."/>
            <person name="Albert R."/>
            <person name="Binder M."/>
            <person name="Bloem J."/>
            <person name="Labutti K."/>
            <person name="Salamov A."/>
            <person name="Andreopoulos B."/>
            <person name="Baker S."/>
            <person name="Barry K."/>
            <person name="Bills G."/>
            <person name="Bluhm B."/>
            <person name="Cannon C."/>
            <person name="Castanera R."/>
            <person name="Culley D."/>
            <person name="Daum C."/>
            <person name="Ezra D."/>
            <person name="Gonzalez J."/>
            <person name="Henrissat B."/>
            <person name="Kuo A."/>
            <person name="Liang C."/>
            <person name="Lipzen A."/>
            <person name="Lutzoni F."/>
            <person name="Magnuson J."/>
            <person name="Mondo S."/>
            <person name="Nolan M."/>
            <person name="Ohm R."/>
            <person name="Pangilinan J."/>
            <person name="Park H.-J."/>
            <person name="Ramirez L."/>
            <person name="Alfaro M."/>
            <person name="Sun H."/>
            <person name="Tritt A."/>
            <person name="Yoshinaga Y."/>
            <person name="Zwiers L.-H."/>
            <person name="Turgeon B."/>
            <person name="Goodwin S."/>
            <person name="Spatafora J."/>
            <person name="Crous P."/>
            <person name="Grigoriev I."/>
        </authorList>
    </citation>
    <scope>NUCLEOTIDE SEQUENCE</scope>
    <source>
        <strain evidence="2">CBS 161.51</strain>
    </source>
</reference>
<feature type="compositionally biased region" description="Polar residues" evidence="1">
    <location>
        <begin position="420"/>
        <end position="432"/>
    </location>
</feature>
<feature type="compositionally biased region" description="Polar residues" evidence="1">
    <location>
        <begin position="640"/>
        <end position="649"/>
    </location>
</feature>
<feature type="compositionally biased region" description="Polar residues" evidence="1">
    <location>
        <begin position="2531"/>
        <end position="2542"/>
    </location>
</feature>
<protein>
    <submittedName>
        <fullName evidence="2">Uncharacterized protein</fullName>
    </submittedName>
</protein>
<feature type="compositionally biased region" description="Low complexity" evidence="1">
    <location>
        <begin position="2377"/>
        <end position="2392"/>
    </location>
</feature>
<feature type="compositionally biased region" description="Low complexity" evidence="1">
    <location>
        <begin position="252"/>
        <end position="266"/>
    </location>
</feature>
<feature type="compositionally biased region" description="Low complexity" evidence="1">
    <location>
        <begin position="2901"/>
        <end position="2915"/>
    </location>
</feature>
<feature type="compositionally biased region" description="Low complexity" evidence="1">
    <location>
        <begin position="872"/>
        <end position="881"/>
    </location>
</feature>
<feature type="compositionally biased region" description="Polar residues" evidence="1">
    <location>
        <begin position="394"/>
        <end position="405"/>
    </location>
</feature>
<feature type="compositionally biased region" description="Basic and acidic residues" evidence="1">
    <location>
        <begin position="798"/>
        <end position="810"/>
    </location>
</feature>
<dbReference type="Proteomes" id="UP000800038">
    <property type="component" value="Unassembled WGS sequence"/>
</dbReference>
<feature type="compositionally biased region" description="Polar residues" evidence="1">
    <location>
        <begin position="490"/>
        <end position="499"/>
    </location>
</feature>
<feature type="compositionally biased region" description="Basic and acidic residues" evidence="1">
    <location>
        <begin position="3260"/>
        <end position="3290"/>
    </location>
</feature>
<proteinExistence type="predicted"/>
<evidence type="ECO:0000313" key="3">
    <source>
        <dbReference type="Proteomes" id="UP000800038"/>
    </source>
</evidence>
<feature type="region of interest" description="Disordered" evidence="1">
    <location>
        <begin position="2344"/>
        <end position="2647"/>
    </location>
</feature>
<feature type="compositionally biased region" description="Basic and acidic residues" evidence="1">
    <location>
        <begin position="109"/>
        <end position="118"/>
    </location>
</feature>
<feature type="compositionally biased region" description="Low complexity" evidence="1">
    <location>
        <begin position="366"/>
        <end position="380"/>
    </location>
</feature>
<feature type="region of interest" description="Disordered" evidence="1">
    <location>
        <begin position="1147"/>
        <end position="1192"/>
    </location>
</feature>
<feature type="compositionally biased region" description="Polar residues" evidence="1">
    <location>
        <begin position="195"/>
        <end position="227"/>
    </location>
</feature>
<feature type="region of interest" description="Disordered" evidence="1">
    <location>
        <begin position="1231"/>
        <end position="1335"/>
    </location>
</feature>
<feature type="compositionally biased region" description="Low complexity" evidence="1">
    <location>
        <begin position="2793"/>
        <end position="2805"/>
    </location>
</feature>
<feature type="compositionally biased region" description="Polar residues" evidence="1">
    <location>
        <begin position="1547"/>
        <end position="1556"/>
    </location>
</feature>
<feature type="compositionally biased region" description="Basic and acidic residues" evidence="1">
    <location>
        <begin position="537"/>
        <end position="551"/>
    </location>
</feature>
<feature type="region of interest" description="Disordered" evidence="1">
    <location>
        <begin position="3260"/>
        <end position="3356"/>
    </location>
</feature>
<feature type="compositionally biased region" description="Polar residues" evidence="1">
    <location>
        <begin position="1791"/>
        <end position="1821"/>
    </location>
</feature>
<feature type="compositionally biased region" description="Polar residues" evidence="1">
    <location>
        <begin position="2349"/>
        <end position="2372"/>
    </location>
</feature>
<feature type="compositionally biased region" description="Polar residues" evidence="1">
    <location>
        <begin position="3223"/>
        <end position="3237"/>
    </location>
</feature>
<gene>
    <name evidence="2" type="ORF">EJ02DRAFT_509781</name>
</gene>
<feature type="region of interest" description="Disordered" evidence="1">
    <location>
        <begin position="2227"/>
        <end position="2287"/>
    </location>
</feature>
<feature type="compositionally biased region" description="Pro residues" evidence="1">
    <location>
        <begin position="752"/>
        <end position="770"/>
    </location>
</feature>